<dbReference type="CDD" id="cd03032">
    <property type="entry name" value="ArsC_Spx"/>
    <property type="match status" value="1"/>
</dbReference>
<keyword evidence="2" id="KW-0676">Redox-active center</keyword>
<dbReference type="InterPro" id="IPR006660">
    <property type="entry name" value="Arsenate_reductase-like"/>
</dbReference>
<organism evidence="4 5">
    <name type="scientific">Lactiplantibacillus plantarum</name>
    <name type="common">Lactobacillus plantarum</name>
    <dbReference type="NCBI Taxonomy" id="1590"/>
    <lineage>
        <taxon>Bacteria</taxon>
        <taxon>Bacillati</taxon>
        <taxon>Bacillota</taxon>
        <taxon>Bacilli</taxon>
        <taxon>Lactobacillales</taxon>
        <taxon>Lactobacillaceae</taxon>
        <taxon>Lactiplantibacillus</taxon>
    </lineage>
</organism>
<evidence type="ECO:0000256" key="2">
    <source>
        <dbReference type="ARBA" id="ARBA00023284"/>
    </source>
</evidence>
<dbReference type="SUPFAM" id="SSF52833">
    <property type="entry name" value="Thioredoxin-like"/>
    <property type="match status" value="1"/>
</dbReference>
<comment type="similarity">
    <text evidence="3">Belongs to the ArsC family.</text>
</comment>
<sequence>MIMMYTQSGCRSCMTARRWFNKHGIKFQEKNFSRHPPKLEELRKILALSDSGLDDIVSSRSQAYSKFGPELLDLPLNTALQILCDYPKLLRRPIIVSNTKLQIGFNEDEIRKFIPRSIRRLECDDLLKQLEPPQI</sequence>
<keyword evidence="4" id="KW-0614">Plasmid</keyword>
<dbReference type="PROSITE" id="PS51353">
    <property type="entry name" value="ARSC"/>
    <property type="match status" value="1"/>
</dbReference>
<dbReference type="AlphaFoldDB" id="A0AAX1KDZ4"/>
<reference evidence="4 5" key="1">
    <citation type="submission" date="2020-12" db="EMBL/GenBank/DDBJ databases">
        <title>Whole genome sequencing of Lactobacillus plantarum PC518.</title>
        <authorList>
            <person name="Guo Q."/>
        </authorList>
    </citation>
    <scope>NUCLEOTIDE SEQUENCE [LARGE SCALE GENOMIC DNA]</scope>
    <source>
        <strain evidence="4 5">PC518</strain>
        <plasmid evidence="4 5">unnamed2</plasmid>
    </source>
</reference>
<evidence type="ECO:0000256" key="3">
    <source>
        <dbReference type="PROSITE-ProRule" id="PRU01282"/>
    </source>
</evidence>
<dbReference type="Gene3D" id="3.40.30.10">
    <property type="entry name" value="Glutaredoxin"/>
    <property type="match status" value="1"/>
</dbReference>
<dbReference type="PANTHER" id="PTHR30041">
    <property type="entry name" value="ARSENATE REDUCTASE"/>
    <property type="match status" value="1"/>
</dbReference>
<dbReference type="InterPro" id="IPR036249">
    <property type="entry name" value="Thioredoxin-like_sf"/>
</dbReference>
<name>A0AAX1KDZ4_LACPN</name>
<evidence type="ECO:0000313" key="5">
    <source>
        <dbReference type="Proteomes" id="UP000595466"/>
    </source>
</evidence>
<dbReference type="Proteomes" id="UP000595466">
    <property type="component" value="Plasmid unnamed2"/>
</dbReference>
<dbReference type="EMBL" id="CP066819">
    <property type="protein sequence ID" value="QQM62564.1"/>
    <property type="molecule type" value="Genomic_DNA"/>
</dbReference>
<dbReference type="PANTHER" id="PTHR30041:SF7">
    <property type="entry name" value="GLOBAL TRANSCRIPTIONAL REGULATOR SPX"/>
    <property type="match status" value="1"/>
</dbReference>
<geneLocation type="plasmid" evidence="4 5">
    <name>unnamed2</name>
</geneLocation>
<keyword evidence="1" id="KW-1015">Disulfide bond</keyword>
<dbReference type="Pfam" id="PF03960">
    <property type="entry name" value="ArsC"/>
    <property type="match status" value="1"/>
</dbReference>
<protein>
    <submittedName>
        <fullName evidence="4">Transcriptional regulator Spx</fullName>
    </submittedName>
</protein>
<evidence type="ECO:0000313" key="4">
    <source>
        <dbReference type="EMBL" id="QQM62564.1"/>
    </source>
</evidence>
<dbReference type="NCBIfam" id="NF002459">
    <property type="entry name" value="PRK01655.1"/>
    <property type="match status" value="1"/>
</dbReference>
<proteinExistence type="inferred from homology"/>
<accession>A0AAX1KDZ4</accession>
<dbReference type="NCBIfam" id="TIGR01617">
    <property type="entry name" value="arsC_related"/>
    <property type="match status" value="1"/>
</dbReference>
<evidence type="ECO:0000256" key="1">
    <source>
        <dbReference type="ARBA" id="ARBA00023157"/>
    </source>
</evidence>
<dbReference type="RefSeq" id="WP_085764814.1">
    <property type="nucleotide sequence ID" value="NZ_CP025415.1"/>
</dbReference>
<dbReference type="InterPro" id="IPR006504">
    <property type="entry name" value="Tscrpt_reg_Spx/MgsR"/>
</dbReference>
<gene>
    <name evidence="4" type="primary">spx</name>
    <name evidence="4" type="ORF">JH395_15385</name>
</gene>